<sequence>MQYAALGLDVGRKRIGVAGCDRLGISVHGITTIIRKSWDEDMAILRSLITERSINILVVGLPYNMDGSLGHQAKHVQKFANGAAKQLGIAVEYVDERLTSYEAEEMMKSQGISTRHNKEMIDRKAAALILQQWLALKCQPSS</sequence>
<keyword evidence="3 5" id="KW-0540">Nuclease</keyword>
<accession>A0ABR7ZUW7</accession>
<keyword evidence="4 5" id="KW-0378">Hydrolase</keyword>
<comment type="function">
    <text evidence="5">Could be a nuclease involved in processing of the 5'-end of pre-16S rRNA.</text>
</comment>
<dbReference type="PANTHER" id="PTHR33317">
    <property type="entry name" value="POLYNUCLEOTIDYL TRANSFERASE, RIBONUCLEASE H-LIKE SUPERFAMILY PROTEIN"/>
    <property type="match status" value="1"/>
</dbReference>
<feature type="domain" description="YqgF/RNase H-like" evidence="6">
    <location>
        <begin position="3"/>
        <end position="103"/>
    </location>
</feature>
<dbReference type="EMBL" id="JACJQB010000004">
    <property type="protein sequence ID" value="MBD2187280.1"/>
    <property type="molecule type" value="Genomic_DNA"/>
</dbReference>
<dbReference type="InterPro" id="IPR037027">
    <property type="entry name" value="YqgF/RNaseH-like_dom_sf"/>
</dbReference>
<dbReference type="RefSeq" id="WP_190402163.1">
    <property type="nucleotide sequence ID" value="NZ_JACJQB010000004.1"/>
</dbReference>
<dbReference type="NCBIfam" id="TIGR00250">
    <property type="entry name" value="RNAse_H_YqgF"/>
    <property type="match status" value="1"/>
</dbReference>
<dbReference type="InterPro" id="IPR006641">
    <property type="entry name" value="YqgF/RNaseH-like_dom"/>
</dbReference>
<name>A0ABR7ZUW7_9CYAN</name>
<proteinExistence type="inferred from homology"/>
<dbReference type="InterPro" id="IPR005227">
    <property type="entry name" value="YqgF"/>
</dbReference>
<comment type="subcellular location">
    <subcellularLocation>
        <location evidence="5">Cytoplasm</location>
    </subcellularLocation>
</comment>
<evidence type="ECO:0000256" key="3">
    <source>
        <dbReference type="ARBA" id="ARBA00022722"/>
    </source>
</evidence>
<dbReference type="EC" id="3.1.-.-" evidence="5"/>
<protein>
    <recommendedName>
        <fullName evidence="5">Putative pre-16S rRNA nuclease</fullName>
        <ecNumber evidence="5">3.1.-.-</ecNumber>
    </recommendedName>
</protein>
<dbReference type="SUPFAM" id="SSF53098">
    <property type="entry name" value="Ribonuclease H-like"/>
    <property type="match status" value="1"/>
</dbReference>
<dbReference type="HAMAP" id="MF_00651">
    <property type="entry name" value="Nuclease_YqgF"/>
    <property type="match status" value="1"/>
</dbReference>
<evidence type="ECO:0000259" key="6">
    <source>
        <dbReference type="SMART" id="SM00732"/>
    </source>
</evidence>
<dbReference type="SMART" id="SM00732">
    <property type="entry name" value="YqgFc"/>
    <property type="match status" value="1"/>
</dbReference>
<reference evidence="7 8" key="1">
    <citation type="journal article" date="2020" name="ISME J.">
        <title>Comparative genomics reveals insights into cyanobacterial evolution and habitat adaptation.</title>
        <authorList>
            <person name="Chen M.Y."/>
            <person name="Teng W.K."/>
            <person name="Zhao L."/>
            <person name="Hu C.X."/>
            <person name="Zhou Y.K."/>
            <person name="Han B.P."/>
            <person name="Song L.R."/>
            <person name="Shu W.S."/>
        </authorList>
    </citation>
    <scope>NUCLEOTIDE SEQUENCE [LARGE SCALE GENOMIC DNA]</scope>
    <source>
        <strain evidence="7 8">FACHB-723</strain>
    </source>
</reference>
<dbReference type="Gene3D" id="3.30.420.140">
    <property type="entry name" value="YqgF/RNase H-like domain"/>
    <property type="match status" value="1"/>
</dbReference>
<dbReference type="Pfam" id="PF03652">
    <property type="entry name" value="RuvX"/>
    <property type="match status" value="1"/>
</dbReference>
<evidence type="ECO:0000256" key="4">
    <source>
        <dbReference type="ARBA" id="ARBA00022801"/>
    </source>
</evidence>
<keyword evidence="1 5" id="KW-0963">Cytoplasm</keyword>
<evidence type="ECO:0000256" key="2">
    <source>
        <dbReference type="ARBA" id="ARBA00022517"/>
    </source>
</evidence>
<evidence type="ECO:0000256" key="5">
    <source>
        <dbReference type="HAMAP-Rule" id="MF_00651"/>
    </source>
</evidence>
<dbReference type="InterPro" id="IPR012337">
    <property type="entry name" value="RNaseH-like_sf"/>
</dbReference>
<organism evidence="7 8">
    <name type="scientific">Pseudanabaena mucicola FACHB-723</name>
    <dbReference type="NCBI Taxonomy" id="2692860"/>
    <lineage>
        <taxon>Bacteria</taxon>
        <taxon>Bacillati</taxon>
        <taxon>Cyanobacteriota</taxon>
        <taxon>Cyanophyceae</taxon>
        <taxon>Pseudanabaenales</taxon>
        <taxon>Pseudanabaenaceae</taxon>
        <taxon>Pseudanabaena</taxon>
    </lineage>
</organism>
<evidence type="ECO:0000256" key="1">
    <source>
        <dbReference type="ARBA" id="ARBA00022490"/>
    </source>
</evidence>
<comment type="caution">
    <text evidence="7">The sequence shown here is derived from an EMBL/GenBank/DDBJ whole genome shotgun (WGS) entry which is preliminary data.</text>
</comment>
<evidence type="ECO:0000313" key="7">
    <source>
        <dbReference type="EMBL" id="MBD2187280.1"/>
    </source>
</evidence>
<dbReference type="Proteomes" id="UP000642094">
    <property type="component" value="Unassembled WGS sequence"/>
</dbReference>
<dbReference type="PANTHER" id="PTHR33317:SF4">
    <property type="entry name" value="POLYNUCLEOTIDYL TRANSFERASE, RIBONUCLEASE H-LIKE SUPERFAMILY PROTEIN"/>
    <property type="match status" value="1"/>
</dbReference>
<dbReference type="CDD" id="cd16964">
    <property type="entry name" value="YqgF"/>
    <property type="match status" value="1"/>
</dbReference>
<comment type="similarity">
    <text evidence="5">Belongs to the YqgF HJR family.</text>
</comment>
<gene>
    <name evidence="7" type="primary">ruvX</name>
    <name evidence="7" type="ORF">H6F41_03855</name>
</gene>
<keyword evidence="8" id="KW-1185">Reference proteome</keyword>
<keyword evidence="2 5" id="KW-0690">Ribosome biogenesis</keyword>
<evidence type="ECO:0000313" key="8">
    <source>
        <dbReference type="Proteomes" id="UP000642094"/>
    </source>
</evidence>